<gene>
    <name evidence="1" type="ORF">AWJ14_19425</name>
</gene>
<organism evidence="1 2">
    <name type="scientific">Hoeflea olei</name>
    <dbReference type="NCBI Taxonomy" id="1480615"/>
    <lineage>
        <taxon>Bacteria</taxon>
        <taxon>Pseudomonadati</taxon>
        <taxon>Pseudomonadota</taxon>
        <taxon>Alphaproteobacteria</taxon>
        <taxon>Hyphomicrobiales</taxon>
        <taxon>Rhizobiaceae</taxon>
        <taxon>Hoeflea</taxon>
    </lineage>
</organism>
<dbReference type="STRING" id="1480615.AWJ14_19425"/>
<keyword evidence="2" id="KW-1185">Reference proteome</keyword>
<dbReference type="AlphaFoldDB" id="A0A1C1YSD5"/>
<dbReference type="EMBL" id="LQZT01000042">
    <property type="protein sequence ID" value="OCW56267.1"/>
    <property type="molecule type" value="Genomic_DNA"/>
</dbReference>
<sequence>MATLPNPVLPDGDYPFIDQRYPLSELAMIEVPAPLQEILVTQSEKNGEPIIRDIPVELRCTSDQFGEATFLIYWPHGHKMHMLAPSKFRTGNA</sequence>
<name>A0A1C1YSD5_9HYPH</name>
<reference evidence="1 2" key="1">
    <citation type="submission" date="2015-12" db="EMBL/GenBank/DDBJ databases">
        <authorList>
            <person name="Shamseldin A."/>
            <person name="Moawad H."/>
            <person name="Abd El-Rahim W.M."/>
            <person name="Sadowsky M.J."/>
        </authorList>
    </citation>
    <scope>NUCLEOTIDE SEQUENCE [LARGE SCALE GENOMIC DNA]</scope>
    <source>
        <strain evidence="1 2">JC234</strain>
    </source>
</reference>
<evidence type="ECO:0000313" key="1">
    <source>
        <dbReference type="EMBL" id="OCW56267.1"/>
    </source>
</evidence>
<dbReference type="OrthoDB" id="8452680at2"/>
<evidence type="ECO:0000313" key="2">
    <source>
        <dbReference type="Proteomes" id="UP000094795"/>
    </source>
</evidence>
<comment type="caution">
    <text evidence="1">The sequence shown here is derived from an EMBL/GenBank/DDBJ whole genome shotgun (WGS) entry which is preliminary data.</text>
</comment>
<dbReference type="Proteomes" id="UP000094795">
    <property type="component" value="Unassembled WGS sequence"/>
</dbReference>
<protein>
    <submittedName>
        <fullName evidence="1">Uncharacterized protein</fullName>
    </submittedName>
</protein>
<accession>A0A1C1YSD5</accession>
<proteinExistence type="predicted"/>